<dbReference type="PANTHER" id="PTHR43491">
    <property type="entry name" value="UDP-N-ACETYL-D-MANNOSAMINE DEHYDROGENASE"/>
    <property type="match status" value="1"/>
</dbReference>
<dbReference type="InterPro" id="IPR036291">
    <property type="entry name" value="NAD(P)-bd_dom_sf"/>
</dbReference>
<dbReference type="OrthoDB" id="9803238at2"/>
<dbReference type="InterPro" id="IPR014026">
    <property type="entry name" value="UDP-Glc/GDP-Man_DH_dimer"/>
</dbReference>
<evidence type="ECO:0000256" key="2">
    <source>
        <dbReference type="ARBA" id="ARBA00023027"/>
    </source>
</evidence>
<reference evidence="6 7" key="2">
    <citation type="submission" date="2015-12" db="EMBL/GenBank/DDBJ databases">
        <title>Draft Genome Sequence of Desulfitobacterium hafniense Strain DH, a Sulfate-reducing Bacterium Isolated from Paddy Soils.</title>
        <authorList>
            <person name="Bao P."/>
            <person name="Zhang X."/>
            <person name="Li G."/>
        </authorList>
    </citation>
    <scope>NUCLEOTIDE SEQUENCE [LARGE SCALE GENOMIC DNA]</scope>
    <source>
        <strain evidence="6 7">DH</strain>
    </source>
</reference>
<evidence type="ECO:0000256" key="1">
    <source>
        <dbReference type="ARBA" id="ARBA00023002"/>
    </source>
</evidence>
<dbReference type="PANTHER" id="PTHR43491:SF1">
    <property type="entry name" value="UDP-N-ACETYL-D-MANNOSAMINE DEHYDROGENASE"/>
    <property type="match status" value="1"/>
</dbReference>
<dbReference type="GO" id="GO:0016628">
    <property type="term" value="F:oxidoreductase activity, acting on the CH-CH group of donors, NAD or NADP as acceptor"/>
    <property type="evidence" value="ECO:0007669"/>
    <property type="project" value="InterPro"/>
</dbReference>
<protein>
    <submittedName>
        <fullName evidence="5">UDP-N-acetyl-D-glucosamine 6-dehydrogenase</fullName>
    </submittedName>
    <submittedName>
        <fullName evidence="6">UDP-N-acetyl-D-glucosamine dehydrogenase</fullName>
    </submittedName>
</protein>
<dbReference type="GO" id="GO:0016616">
    <property type="term" value="F:oxidoreductase activity, acting on the CH-OH group of donors, NAD or NADP as acceptor"/>
    <property type="evidence" value="ECO:0007669"/>
    <property type="project" value="InterPro"/>
</dbReference>
<dbReference type="InterPro" id="IPR036220">
    <property type="entry name" value="UDP-Glc/GDP-Man_DH_C_sf"/>
</dbReference>
<dbReference type="AlphaFoldDB" id="A0A098B3R3"/>
<dbReference type="InterPro" id="IPR008927">
    <property type="entry name" value="6-PGluconate_DH-like_C_sf"/>
</dbReference>
<feature type="domain" description="UDP-glucose/GDP-mannose dehydrogenase C-terminal" evidence="4">
    <location>
        <begin position="342"/>
        <end position="440"/>
    </location>
</feature>
<dbReference type="RefSeq" id="WP_018212291.1">
    <property type="nucleotide sequence ID" value="NZ_LK996017.1"/>
</dbReference>
<dbReference type="InterPro" id="IPR001732">
    <property type="entry name" value="UDP-Glc/GDP-Man_DH_N"/>
</dbReference>
<dbReference type="PIRSF" id="PIRSF000124">
    <property type="entry name" value="UDPglc_GDPman_dh"/>
    <property type="match status" value="1"/>
</dbReference>
<evidence type="ECO:0000313" key="7">
    <source>
        <dbReference type="Proteomes" id="UP000054623"/>
    </source>
</evidence>
<dbReference type="InterPro" id="IPR028359">
    <property type="entry name" value="UDP_ManNAc/GlcNAc_DH"/>
</dbReference>
<comment type="similarity">
    <text evidence="3">Belongs to the UDP-glucose/GDP-mannose dehydrogenase family.</text>
</comment>
<dbReference type="NCBIfam" id="TIGR03026">
    <property type="entry name" value="NDP-sugDHase"/>
    <property type="match status" value="1"/>
</dbReference>
<evidence type="ECO:0000313" key="5">
    <source>
        <dbReference type="EMBL" id="CDX03489.1"/>
    </source>
</evidence>
<keyword evidence="1" id="KW-0560">Oxidoreductase</keyword>
<evidence type="ECO:0000256" key="3">
    <source>
        <dbReference type="PIRNR" id="PIRNR000124"/>
    </source>
</evidence>
<dbReference type="InterPro" id="IPR014027">
    <property type="entry name" value="UDP-Glc/GDP-Man_DH_C"/>
</dbReference>
<accession>A0A098B3R3</accession>
<dbReference type="PATRIC" id="fig|49338.4.peg.3867"/>
<proteinExistence type="inferred from homology"/>
<dbReference type="Pfam" id="PF00984">
    <property type="entry name" value="UDPG_MGDP_dh"/>
    <property type="match status" value="1"/>
</dbReference>
<dbReference type="SUPFAM" id="SSF51735">
    <property type="entry name" value="NAD(P)-binding Rossmann-fold domains"/>
    <property type="match status" value="1"/>
</dbReference>
<name>A0A098B3R3_DESHA</name>
<dbReference type="Pfam" id="PF03721">
    <property type="entry name" value="UDPG_MGDP_dh_N"/>
    <property type="match status" value="1"/>
</dbReference>
<evidence type="ECO:0000259" key="4">
    <source>
        <dbReference type="SMART" id="SM00984"/>
    </source>
</evidence>
<gene>
    <name evidence="6" type="ORF">AT727_02325</name>
    <name evidence="5" type="ORF">DPCES_3603</name>
</gene>
<evidence type="ECO:0000313" key="6">
    <source>
        <dbReference type="EMBL" id="KTE93811.1"/>
    </source>
</evidence>
<organism evidence="5">
    <name type="scientific">Desulfitobacterium hafniense</name>
    <name type="common">Desulfitobacterium frappieri</name>
    <dbReference type="NCBI Taxonomy" id="49338"/>
    <lineage>
        <taxon>Bacteria</taxon>
        <taxon>Bacillati</taxon>
        <taxon>Bacillota</taxon>
        <taxon>Clostridia</taxon>
        <taxon>Eubacteriales</taxon>
        <taxon>Desulfitobacteriaceae</taxon>
        <taxon>Desulfitobacterium</taxon>
    </lineage>
</organism>
<dbReference type="Proteomes" id="UP000054623">
    <property type="component" value="Unassembled WGS sequence"/>
</dbReference>
<dbReference type="PIRSF" id="PIRSF500136">
    <property type="entry name" value="UDP_ManNAc_DH"/>
    <property type="match status" value="1"/>
</dbReference>
<dbReference type="SMART" id="SM00984">
    <property type="entry name" value="UDPG_MGDP_dh_C"/>
    <property type="match status" value="1"/>
</dbReference>
<keyword evidence="2" id="KW-0520">NAD</keyword>
<dbReference type="SUPFAM" id="SSF52413">
    <property type="entry name" value="UDP-glucose/GDP-mannose dehydrogenase C-terminal domain"/>
    <property type="match status" value="1"/>
</dbReference>
<sequence>MLRMKEVITSEDVLAKNLKDKLQDHSATVGVIGLGYVGLPLAVEKGKVGFSVIGFDINAARVAKVNAGDNYIADVKDEELLELTQKGMITATTDYAKLAECDVVVICVPTPLTITRDPDISYIQASSEQIAKYLKPGQLVTLESTTYPGTTEEVILPMLEQSGLKVGKDFFLAFSPERVDPGNKRFTTNNTSKVVGGMTPVCLEVAYTFYAQTIVNVVPVSSPAAAELTKVFENTYRAVNIALVNELMLLCDRMGIDIWEVVEAAGTKPFGIQTFWPGPGVGGHCIPIDPFYLTWKAREYDFHTRFIELAGEINVEVSYHVINKVIRALNNENKSLKDAKVLILGVAYKKDIDDVRESPALKIMELLRKNGANIAYHDPYIPVIEPHGGSTVHLENTELTDEALAAADCVLILTDHSVVDYERVAEKATLIVDTRNATRGVENNREKIVKI</sequence>
<dbReference type="GO" id="GO:0051287">
    <property type="term" value="F:NAD binding"/>
    <property type="evidence" value="ECO:0007669"/>
    <property type="project" value="InterPro"/>
</dbReference>
<dbReference type="EMBL" id="LK996017">
    <property type="protein sequence ID" value="CDX03489.1"/>
    <property type="molecule type" value="Genomic_DNA"/>
</dbReference>
<dbReference type="EMBL" id="LOCK01000001">
    <property type="protein sequence ID" value="KTE93811.1"/>
    <property type="molecule type" value="Genomic_DNA"/>
</dbReference>
<dbReference type="SUPFAM" id="SSF48179">
    <property type="entry name" value="6-phosphogluconate dehydrogenase C-terminal domain-like"/>
    <property type="match status" value="1"/>
</dbReference>
<dbReference type="Pfam" id="PF03720">
    <property type="entry name" value="UDPG_MGDP_dh_C"/>
    <property type="match status" value="1"/>
</dbReference>
<dbReference type="InterPro" id="IPR017476">
    <property type="entry name" value="UDP-Glc/GDP-Man"/>
</dbReference>
<reference evidence="5" key="1">
    <citation type="submission" date="2014-07" db="EMBL/GenBank/DDBJ databases">
        <authorList>
            <person name="Hornung V.Bastian."/>
        </authorList>
    </citation>
    <scope>NUCLEOTIDE SEQUENCE</scope>
    <source>
        <strain evidence="5">PCE-S</strain>
    </source>
</reference>
<dbReference type="Gene3D" id="3.40.50.720">
    <property type="entry name" value="NAD(P)-binding Rossmann-like Domain"/>
    <property type="match status" value="2"/>
</dbReference>
<dbReference type="GO" id="GO:0000271">
    <property type="term" value="P:polysaccharide biosynthetic process"/>
    <property type="evidence" value="ECO:0007669"/>
    <property type="project" value="InterPro"/>
</dbReference>